<dbReference type="InterPro" id="IPR008602">
    <property type="entry name" value="Duffy-antigen-binding"/>
</dbReference>
<dbReference type="InterPro" id="IPR029211">
    <property type="entry name" value="PfEMP1_ATS"/>
</dbReference>
<dbReference type="FunFam" id="1.20.58.830:FF:000005">
    <property type="entry name" value="Erythrocyte membrane protein 1, PfEMP1"/>
    <property type="match status" value="1"/>
</dbReference>
<evidence type="ECO:0000256" key="2">
    <source>
        <dbReference type="SAM" id="MobiDB-lite"/>
    </source>
</evidence>
<keyword evidence="3" id="KW-0812">Transmembrane</keyword>
<dbReference type="GO" id="GO:0016020">
    <property type="term" value="C:membrane"/>
    <property type="evidence" value="ECO:0007669"/>
    <property type="project" value="InterPro"/>
</dbReference>
<evidence type="ECO:0000313" key="11">
    <source>
        <dbReference type="Proteomes" id="UP000019103"/>
    </source>
</evidence>
<dbReference type="InterPro" id="IPR042202">
    <property type="entry name" value="Duffy-ag-bd_sf"/>
</dbReference>
<feature type="domain" description="Duffy-binding-like" evidence="9">
    <location>
        <begin position="1188"/>
        <end position="1330"/>
    </location>
</feature>
<dbReference type="Gene3D" id="1.20.1310.20">
    <property type="entry name" value="Duffy-antigen binding domain"/>
    <property type="match status" value="2"/>
</dbReference>
<evidence type="ECO:0000259" key="7">
    <source>
        <dbReference type="Pfam" id="PF15447"/>
    </source>
</evidence>
<feature type="domain" description="Duffy-binding-like" evidence="4">
    <location>
        <begin position="1446"/>
        <end position="1581"/>
    </location>
</feature>
<dbReference type="OrthoDB" id="378876at2759"/>
<feature type="compositionally biased region" description="Low complexity" evidence="2">
    <location>
        <begin position="1058"/>
        <end position="1069"/>
    </location>
</feature>
<feature type="domain" description="Duffy-antigen binding" evidence="5">
    <location>
        <begin position="892"/>
        <end position="1113"/>
    </location>
</feature>
<evidence type="ECO:0000313" key="10">
    <source>
        <dbReference type="EMBL" id="ETW55801.1"/>
    </source>
</evidence>
<dbReference type="FunFam" id="1.10.1900.40:FF:000001">
    <property type="entry name" value="Erythrocyte membrane protein 1"/>
    <property type="match status" value="1"/>
</dbReference>
<accession>W4J2D0</accession>
<dbReference type="InterPro" id="IPR041480">
    <property type="entry name" value="CIDR1_gamma"/>
</dbReference>
<dbReference type="Pfam" id="PF18562">
    <property type="entry name" value="CIDR1_gamma"/>
    <property type="match status" value="1"/>
</dbReference>
<dbReference type="Pfam" id="PF15447">
    <property type="entry name" value="NTS"/>
    <property type="match status" value="1"/>
</dbReference>
<dbReference type="Pfam" id="PF15445">
    <property type="entry name" value="ATS"/>
    <property type="match status" value="1"/>
</dbReference>
<protein>
    <recommendedName>
        <fullName evidence="12">Erythrocyte membrane protein 1</fullName>
    </recommendedName>
</protein>
<dbReference type="InterPro" id="IPR004258">
    <property type="entry name" value="DBL"/>
</dbReference>
<feature type="domain" description="Plasmodium falciparum erythrocyte membrane protein-1 N-terminal segment" evidence="7">
    <location>
        <begin position="17"/>
        <end position="52"/>
    </location>
</feature>
<evidence type="ECO:0000259" key="9">
    <source>
        <dbReference type="Pfam" id="PF22672"/>
    </source>
</evidence>
<feature type="coiled-coil region" evidence="1">
    <location>
        <begin position="1250"/>
        <end position="1280"/>
    </location>
</feature>
<feature type="compositionally biased region" description="Basic residues" evidence="2">
    <location>
        <begin position="1704"/>
        <end position="1714"/>
    </location>
</feature>
<feature type="domain" description="Cysteine-rich interdomain region 1 gamma" evidence="8">
    <location>
        <begin position="1378"/>
        <end position="1428"/>
    </location>
</feature>
<dbReference type="FunFam" id="1.20.58.830:FF:000001">
    <property type="entry name" value="Erythrocyte membrane protein 1, PfEMP1"/>
    <property type="match status" value="1"/>
</dbReference>
<feature type="compositionally biased region" description="Polar residues" evidence="2">
    <location>
        <begin position="1155"/>
        <end position="1174"/>
    </location>
</feature>
<name>W4J2D0_PLAFP</name>
<evidence type="ECO:0000259" key="5">
    <source>
        <dbReference type="Pfam" id="PF05424"/>
    </source>
</evidence>
<keyword evidence="1" id="KW-0175">Coiled coil</keyword>
<proteinExistence type="predicted"/>
<dbReference type="Pfam" id="PF22672">
    <property type="entry name" value="DBL_C"/>
    <property type="match status" value="2"/>
</dbReference>
<dbReference type="Gene3D" id="1.20.58.830">
    <property type="match status" value="2"/>
</dbReference>
<organism evidence="10 11">
    <name type="scientific">Plasmodium falciparum (isolate Palo Alto / Uganda)</name>
    <dbReference type="NCBI Taxonomy" id="57270"/>
    <lineage>
        <taxon>Eukaryota</taxon>
        <taxon>Sar</taxon>
        <taxon>Alveolata</taxon>
        <taxon>Apicomplexa</taxon>
        <taxon>Aconoidasida</taxon>
        <taxon>Haemosporida</taxon>
        <taxon>Plasmodiidae</taxon>
        <taxon>Plasmodium</taxon>
        <taxon>Plasmodium (Laverania)</taxon>
    </lineage>
</organism>
<feature type="compositionally biased region" description="Acidic residues" evidence="2">
    <location>
        <begin position="1599"/>
        <end position="1609"/>
    </location>
</feature>
<feature type="region of interest" description="Disordered" evidence="2">
    <location>
        <begin position="1055"/>
        <end position="1074"/>
    </location>
</feature>
<reference evidence="10 11" key="2">
    <citation type="submission" date="2013-02" db="EMBL/GenBank/DDBJ databases">
        <title>The Genome Sequence of Plasmodium falciparum Palo Alto/Uganda.</title>
        <authorList>
            <consortium name="The Broad Institute Genome Sequencing Platform"/>
            <consortium name="The Broad Institute Genome Sequencing Center for Infectious Disease"/>
            <person name="Neafsey D."/>
            <person name="Cheeseman I."/>
            <person name="Volkman S."/>
            <person name="Adams J."/>
            <person name="Walker B."/>
            <person name="Young S.K."/>
            <person name="Zeng Q."/>
            <person name="Gargeya S."/>
            <person name="Fitzgerald M."/>
            <person name="Haas B."/>
            <person name="Abouelleil A."/>
            <person name="Alvarado L."/>
            <person name="Arachchi H.M."/>
            <person name="Berlin A.M."/>
            <person name="Chapman S.B."/>
            <person name="Dewar J."/>
            <person name="Goldberg J."/>
            <person name="Griggs A."/>
            <person name="Gujja S."/>
            <person name="Hansen M."/>
            <person name="Howarth C."/>
            <person name="Imamovic A."/>
            <person name="Larimer J."/>
            <person name="McCowan C."/>
            <person name="Murphy C."/>
            <person name="Neiman D."/>
            <person name="Pearson M."/>
            <person name="Priest M."/>
            <person name="Roberts A."/>
            <person name="Saif S."/>
            <person name="Shea T."/>
            <person name="Sisk P."/>
            <person name="Sykes S."/>
            <person name="Wortman J."/>
            <person name="Nusbaum C."/>
            <person name="Birren B."/>
        </authorList>
    </citation>
    <scope>NUCLEOTIDE SEQUENCE [LARGE SCALE GENOMIC DNA]</scope>
    <source>
        <strain evidence="10 11">Palo Alto/Uganda</strain>
    </source>
</reference>
<feature type="compositionally biased region" description="Basic and acidic residues" evidence="2">
    <location>
        <begin position="1683"/>
        <end position="1703"/>
    </location>
</feature>
<dbReference type="InterPro" id="IPR044932">
    <property type="entry name" value="PfEMP1_ATS_sf"/>
</dbReference>
<sequence length="2075" mass="236617">MVRQVYNTVNDYTIASDVKHLFDIIGKDVYETVKKVAEQYRSQLKGTLSKAKFEKAPNGQQTPGNTCELKYQWHTNVTNGRSYPCRTGTEKRFSEVSGGECDKNKIRGSKGDNEGACAPYRRLHLCDYNLENINDYKNINNHTLLADVCLAALHEGDSIKGYHDKYKETNDSSQLCTMLARSFADIGDIVRGKDLYLRDKGKRDKLENNLKEIFKKIHSEVTSSGSNGQTLQARYQDTENYYQLREDWWYANRETVWKAIRCSAPTDADYFIKTVCSKGTTSTQGKCRCIDFSVPTYFDYVPQYLRWFEEWAEEFCRLRKHKLQNAIKNCRYPKDEHKYCDLNGFDCTKTASGRNKFAPDSDCHECSFSCTPFTNWIDNQKEEFEKQKKKYAEEINGNNQISKDTSHGKINNIYINDFYKILYEYYPKVENFLEKLNKEGICKKPSKVGNETADSVDFTKEDVGEIFSRTKYCRACPLCGLQSVRPPWDPKKDTDCKHIGIKTFDENKSTEIELLVKDKAGQTMMQKLKSLCNTPSNPTTQKWKCHYVGPGEDYCVLQDGNQGKPERTVKQYEAFFNLWIHEMLDDSIKWRTEHSQCINNKKGSNCIGGCKKPCECFAKWIEQKKKEWKFMEKHFDQQEDLQGSFRNIILKEYLSEFFKEKIKQAYGEDDSKELMQKINKIDMSQKIGNTQDSEDAIKILLAHEKDEAEKCLKTRKDPCPSIDTRARGRSETSHNDPQPPPAGPVNDVDDDDEDHHDDITPRDLNIEVDDLDRKDPEDQVKEPAETEEEKQEVGSATEKEGPPSPTVDKVKPACKIVEELFTNGEPKDIFKDACEQKYAKNNSRLGWKCIPTGNTSNEGAATDSKSGRRIAKRSAETSGPTSDKSDATSGSICIPPRRRKLYTQKLHDWAKNYNTGATGTTQVSGQATVNGVSKNPKVELLKAFVESAAVETFFLWDRYKKIKLKEKLEEQARQNGLPLGTGGSGDGDSNDPQNKLASGTIPPEFLRQMFYTLGDYRDILEGKNIVVDMLSASSGSDKQMQEKEDNIKKAIEKIFQNSGEQQTSGSTQQTEREKWWDKHAPSIWHGMICALTYKENEDKNTSEGTNKIKKDDDVYKKFFGTPNGNPPLPFTAATQKGTYESKYKYTEAKLEEKNSGASPKTTQPPSTSDNTPLTQFVLRPPYFRYLEEWGQNFCKERKKRLEKIKDDCKVDEDDYKCSGDGEQCDRRDTSNGLFAELDKPSCATPCRLYKKWIERKRTEYEKQKSAYEQQKEQCKKESNNHYNGFYGTLKSLSDAAEFLQKLGPCKNENGEDKKGDLYIKFDEDKSFKHTEYCDSCSEFIVKCENGVCSGGGKKVNCNGKNKNSITAKDIGNGGNSAEDIGMLVSDNSGNGFNGDLSDCKDADIFKGFRKDVWTCRNVCGLDVCGLKKGDNNGELDDKQIILVRALIKRWLETFFEDYNRIQKKLNLCIENGKGCKCIKGCVEKWLQEKRTEWNNIRKLYVDNYEKKNEHGNNLNSFLEQEPFKNEVDKAIGPCPSLNAFERSIHCNGTANSGNSEESTKYDGVLCLLDRLKTKVTACPGKPSVENQAQTCEKSTHVEDGDEPLEEDEQNTVGKQHPPFCKIDEPPEPVDEGHCKTDAPQPDVKEEEEEKEEEKDKETLASGEGEGEEPSALAPTEPTEASEENPKEVPQEPESPKKEVTKKEKSPKRPPKPPRVKPPQPYLPPALKNAMLSSTIMWSVGISFAAISYFLLKKKTKSSVGNLFQILQIPKSDYDIPTLKSKNRYIPYRSGQYKGKTYIYIEGDSSGDEKYAFMSDTTDVTSSESEYEEFDINDIYAPRAPKYKTLIEVVLEPSGNNTTASGKNTPSDTQNDIPNNDTPSSKFTDNEWNTLKKDFISNMLQNQPNDVPNDYSSGDIPLNTQPNTLYFDNNKEKPFITSIHDRDLYTGEEYNYNVNMVNTMDDIPINRDNNVYSGIDLINDSLNSNNVDIYDELLKRKENELFGINHKKHTTTNIVAKPARDDPIHNQLNLFHTWLDRHRDMCEKWNNKEELLDKLKEEWNKDNNNNSGTPMTYHTC</sequence>
<evidence type="ECO:0008006" key="12">
    <source>
        <dbReference type="Google" id="ProtNLM"/>
    </source>
</evidence>
<feature type="compositionally biased region" description="Basic and acidic residues" evidence="2">
    <location>
        <begin position="756"/>
        <end position="784"/>
    </location>
</feature>
<dbReference type="Proteomes" id="UP000019103">
    <property type="component" value="Unassembled WGS sequence"/>
</dbReference>
<evidence type="ECO:0000256" key="1">
    <source>
        <dbReference type="SAM" id="Coils"/>
    </source>
</evidence>
<evidence type="ECO:0000259" key="8">
    <source>
        <dbReference type="Pfam" id="PF18562"/>
    </source>
</evidence>
<dbReference type="GO" id="GO:0046789">
    <property type="term" value="F:host cell surface receptor binding"/>
    <property type="evidence" value="ECO:0007669"/>
    <property type="project" value="InterPro"/>
</dbReference>
<dbReference type="EMBL" id="KI927332">
    <property type="protein sequence ID" value="ETW55801.1"/>
    <property type="molecule type" value="Genomic_DNA"/>
</dbReference>
<feature type="region of interest" description="Disordered" evidence="2">
    <location>
        <begin position="1853"/>
        <end position="1883"/>
    </location>
</feature>
<keyword evidence="3" id="KW-0472">Membrane</keyword>
<feature type="region of interest" description="Disordered" evidence="2">
    <location>
        <begin position="1577"/>
        <end position="1721"/>
    </location>
</feature>
<dbReference type="OMA" id="QGKCRCI"/>
<dbReference type="Pfam" id="PF03011">
    <property type="entry name" value="PFEMP"/>
    <property type="match status" value="2"/>
</dbReference>
<dbReference type="FunFam" id="1.10.1900.40:FF:000005">
    <property type="entry name" value="Erythrocyte membrane protein 1, PfEMP1"/>
    <property type="match status" value="1"/>
</dbReference>
<feature type="compositionally biased region" description="Basic and acidic residues" evidence="2">
    <location>
        <begin position="712"/>
        <end position="734"/>
    </location>
</feature>
<evidence type="ECO:0000256" key="3">
    <source>
        <dbReference type="SAM" id="Phobius"/>
    </source>
</evidence>
<dbReference type="SUPFAM" id="SSF140924">
    <property type="entry name" value="Duffy binding domain-like"/>
    <property type="match status" value="4"/>
</dbReference>
<dbReference type="FunFam" id="1.20.58.1930:FF:000001">
    <property type="entry name" value="Erythrocyte membrane protein 1, PfEMP1"/>
    <property type="match status" value="1"/>
</dbReference>
<keyword evidence="3" id="KW-1133">Transmembrane helix</keyword>
<feature type="region of interest" description="Disordered" evidence="2">
    <location>
        <begin position="973"/>
        <end position="999"/>
    </location>
</feature>
<dbReference type="InterPro" id="IPR029210">
    <property type="entry name" value="PfEMP1_NTS"/>
</dbReference>
<gene>
    <name evidence="10" type="ORF">PFUGPA_02245</name>
</gene>
<feature type="domain" description="Plasmodium falciparum erythrocyte membrane protein 1 acidic terminal segment" evidence="6">
    <location>
        <begin position="1734"/>
        <end position="2066"/>
    </location>
</feature>
<dbReference type="InterPro" id="IPR054595">
    <property type="entry name" value="DBL_C"/>
</dbReference>
<feature type="region of interest" description="Disordered" evidence="2">
    <location>
        <begin position="847"/>
        <end position="894"/>
    </location>
</feature>
<dbReference type="Pfam" id="PF05424">
    <property type="entry name" value="Duffy_binding"/>
    <property type="match status" value="2"/>
</dbReference>
<dbReference type="FunFam" id="1.20.1310.20:FF:000001">
    <property type="entry name" value="Erythrocyte membrane protein 1, PfEMP1"/>
    <property type="match status" value="1"/>
</dbReference>
<feature type="region of interest" description="Disordered" evidence="2">
    <location>
        <begin position="712"/>
        <end position="812"/>
    </location>
</feature>
<evidence type="ECO:0000259" key="6">
    <source>
        <dbReference type="Pfam" id="PF15445"/>
    </source>
</evidence>
<feature type="region of interest" description="Disordered" evidence="2">
    <location>
        <begin position="1150"/>
        <end position="1174"/>
    </location>
</feature>
<feature type="domain" description="Duffy-binding-like" evidence="9">
    <location>
        <begin position="310"/>
        <end position="471"/>
    </location>
</feature>
<reference evidence="10 11" key="1">
    <citation type="submission" date="2013-02" db="EMBL/GenBank/DDBJ databases">
        <title>The Genome Annotation of Plasmodium falciparum Palo Alto/Uganda.</title>
        <authorList>
            <consortium name="The Broad Institute Genome Sequencing Platform"/>
            <consortium name="The Broad Institute Genome Sequencing Center for Infectious Disease"/>
            <person name="Neafsey D."/>
            <person name="Hoffman S."/>
            <person name="Volkman S."/>
            <person name="Rosenthal P."/>
            <person name="Walker B."/>
            <person name="Young S.K."/>
            <person name="Zeng Q."/>
            <person name="Gargeya S."/>
            <person name="Fitzgerald M."/>
            <person name="Haas B."/>
            <person name="Abouelleil A."/>
            <person name="Allen A.W."/>
            <person name="Alvarado L."/>
            <person name="Arachchi H.M."/>
            <person name="Berlin A.M."/>
            <person name="Chapman S.B."/>
            <person name="Gainer-Dewar J."/>
            <person name="Goldberg J."/>
            <person name="Griggs A."/>
            <person name="Gujja S."/>
            <person name="Hansen M."/>
            <person name="Howarth C."/>
            <person name="Imamovic A."/>
            <person name="Ireland A."/>
            <person name="Larimer J."/>
            <person name="McCowan C."/>
            <person name="Murphy C."/>
            <person name="Pearson M."/>
            <person name="Poon T.W."/>
            <person name="Priest M."/>
            <person name="Roberts A."/>
            <person name="Saif S."/>
            <person name="Shea T."/>
            <person name="Sisk P."/>
            <person name="Sykes S."/>
            <person name="Wortman J."/>
            <person name="Nusbaum C."/>
            <person name="Birren B."/>
        </authorList>
    </citation>
    <scope>NUCLEOTIDE SEQUENCE [LARGE SCALE GENOMIC DNA]</scope>
    <source>
        <strain evidence="10 11">Palo Alto/Uganda</strain>
    </source>
</reference>
<feature type="transmembrane region" description="Helical" evidence="3">
    <location>
        <begin position="1729"/>
        <end position="1751"/>
    </location>
</feature>
<dbReference type="Gene3D" id="1.10.1900.40">
    <property type="entry name" value="Acidic terminal segments, variant surface antigen of PfEMP1"/>
    <property type="match status" value="2"/>
</dbReference>
<evidence type="ECO:0000259" key="4">
    <source>
        <dbReference type="Pfam" id="PF03011"/>
    </source>
</evidence>
<feature type="compositionally biased region" description="Polar residues" evidence="2">
    <location>
        <begin position="876"/>
        <end position="891"/>
    </location>
</feature>
<feature type="domain" description="Duffy-binding-like" evidence="4">
    <location>
        <begin position="575"/>
        <end position="718"/>
    </location>
</feature>
<dbReference type="Gene3D" id="1.20.58.1930">
    <property type="match status" value="2"/>
</dbReference>
<feature type="domain" description="Duffy-antigen binding" evidence="5">
    <location>
        <begin position="115"/>
        <end position="306"/>
    </location>
</feature>